<proteinExistence type="predicted"/>
<dbReference type="Pfam" id="PF13560">
    <property type="entry name" value="HTH_31"/>
    <property type="match status" value="1"/>
</dbReference>
<sequence>MAKQPAKPNALVVRFGRELRRLRKQSGMSQGRVARFCGCSGSLVSSVELAKRVPQPDFAKNLDRLFETDGFFGRLAAYIAQPAPSGPLWFRRWAEEVEPGAIALRSWEPLLIPGLLQTAEYARALFRGGNKSEELVEELTGIRMRRQQVLTRPDPPAVWVLMDEWVLKRPVGSPALMAAQLARLLELSELRHITIQLTPHDTRCYDGFVSGFILAELSDAPPTVTVDSAISEEVTADPDAVARAVNCYERIRAEAFRAGRSVDLIKKAWGSWKQQT</sequence>
<dbReference type="EMBL" id="QMEY01000007">
    <property type="protein sequence ID" value="RBQ18456.1"/>
    <property type="molecule type" value="Genomic_DNA"/>
</dbReference>
<reference evidence="2 3" key="1">
    <citation type="submission" date="2018-06" db="EMBL/GenBank/DDBJ databases">
        <title>Sphaerisporangium craniellae sp. nov., isolated from a marine sponge in the South China Sea.</title>
        <authorList>
            <person name="Li L."/>
        </authorList>
    </citation>
    <scope>NUCLEOTIDE SEQUENCE [LARGE SCALE GENOMIC DNA]</scope>
    <source>
        <strain evidence="2 3">LHW63015</strain>
    </source>
</reference>
<dbReference type="InterPro" id="IPR010982">
    <property type="entry name" value="Lambda_DNA-bd_dom_sf"/>
</dbReference>
<comment type="caution">
    <text evidence="2">The sequence shown here is derived from an EMBL/GenBank/DDBJ whole genome shotgun (WGS) entry which is preliminary data.</text>
</comment>
<dbReference type="InterPro" id="IPR001387">
    <property type="entry name" value="Cro/C1-type_HTH"/>
</dbReference>
<evidence type="ECO:0000313" key="3">
    <source>
        <dbReference type="Proteomes" id="UP000253303"/>
    </source>
</evidence>
<dbReference type="Gene3D" id="1.10.260.40">
    <property type="entry name" value="lambda repressor-like DNA-binding domains"/>
    <property type="match status" value="1"/>
</dbReference>
<evidence type="ECO:0000259" key="1">
    <source>
        <dbReference type="PROSITE" id="PS50943"/>
    </source>
</evidence>
<keyword evidence="3" id="KW-1185">Reference proteome</keyword>
<name>A0A366LWW6_9ACTN</name>
<dbReference type="AlphaFoldDB" id="A0A366LWW6"/>
<organism evidence="2 3">
    <name type="scientific">Spongiactinospora rosea</name>
    <dbReference type="NCBI Taxonomy" id="2248750"/>
    <lineage>
        <taxon>Bacteria</taxon>
        <taxon>Bacillati</taxon>
        <taxon>Actinomycetota</taxon>
        <taxon>Actinomycetes</taxon>
        <taxon>Streptosporangiales</taxon>
        <taxon>Streptosporangiaceae</taxon>
        <taxon>Spongiactinospora</taxon>
    </lineage>
</organism>
<protein>
    <recommendedName>
        <fullName evidence="1">HTH cro/C1-type domain-containing protein</fullName>
    </recommendedName>
</protein>
<dbReference type="RefSeq" id="WP_113981931.1">
    <property type="nucleotide sequence ID" value="NZ_QMEY01000007.1"/>
</dbReference>
<dbReference type="GO" id="GO:0003677">
    <property type="term" value="F:DNA binding"/>
    <property type="evidence" value="ECO:0007669"/>
    <property type="project" value="InterPro"/>
</dbReference>
<dbReference type="SMART" id="SM00530">
    <property type="entry name" value="HTH_XRE"/>
    <property type="match status" value="1"/>
</dbReference>
<dbReference type="Pfam" id="PF19054">
    <property type="entry name" value="DUF5753"/>
    <property type="match status" value="1"/>
</dbReference>
<dbReference type="Proteomes" id="UP000253303">
    <property type="component" value="Unassembled WGS sequence"/>
</dbReference>
<dbReference type="SUPFAM" id="SSF47413">
    <property type="entry name" value="lambda repressor-like DNA-binding domains"/>
    <property type="match status" value="1"/>
</dbReference>
<dbReference type="OrthoDB" id="3466567at2"/>
<feature type="domain" description="HTH cro/C1-type" evidence="1">
    <location>
        <begin position="19"/>
        <end position="71"/>
    </location>
</feature>
<gene>
    <name evidence="2" type="ORF">DP939_18250</name>
</gene>
<dbReference type="CDD" id="cd00093">
    <property type="entry name" value="HTH_XRE"/>
    <property type="match status" value="1"/>
</dbReference>
<evidence type="ECO:0000313" key="2">
    <source>
        <dbReference type="EMBL" id="RBQ18456.1"/>
    </source>
</evidence>
<accession>A0A366LWW6</accession>
<dbReference type="InterPro" id="IPR043917">
    <property type="entry name" value="DUF5753"/>
</dbReference>
<dbReference type="PROSITE" id="PS50943">
    <property type="entry name" value="HTH_CROC1"/>
    <property type="match status" value="1"/>
</dbReference>